<organism evidence="1 2">
    <name type="scientific">Spirosoma flavum</name>
    <dbReference type="NCBI Taxonomy" id="2048557"/>
    <lineage>
        <taxon>Bacteria</taxon>
        <taxon>Pseudomonadati</taxon>
        <taxon>Bacteroidota</taxon>
        <taxon>Cytophagia</taxon>
        <taxon>Cytophagales</taxon>
        <taxon>Cytophagaceae</taxon>
        <taxon>Spirosoma</taxon>
    </lineage>
</organism>
<accession>A0ABW6AWN6</accession>
<comment type="caution">
    <text evidence="1">The sequence shown here is derived from an EMBL/GenBank/DDBJ whole genome shotgun (WGS) entry which is preliminary data.</text>
</comment>
<evidence type="ECO:0008006" key="3">
    <source>
        <dbReference type="Google" id="ProtNLM"/>
    </source>
</evidence>
<reference evidence="2" key="1">
    <citation type="journal article" date="2019" name="Int. J. Syst. Evol. Microbiol.">
        <title>The Global Catalogue of Microorganisms (GCM) 10K type strain sequencing project: providing services to taxonomists for standard genome sequencing and annotation.</title>
        <authorList>
            <consortium name="The Broad Institute Genomics Platform"/>
            <consortium name="The Broad Institute Genome Sequencing Center for Infectious Disease"/>
            <person name="Wu L."/>
            <person name="Ma J."/>
        </authorList>
    </citation>
    <scope>NUCLEOTIDE SEQUENCE [LARGE SCALE GENOMIC DNA]</scope>
    <source>
        <strain evidence="2">KCTC 52490</strain>
    </source>
</reference>
<evidence type="ECO:0000313" key="2">
    <source>
        <dbReference type="Proteomes" id="UP001597512"/>
    </source>
</evidence>
<dbReference type="RefSeq" id="WP_381509272.1">
    <property type="nucleotide sequence ID" value="NZ_JBHUOM010000072.1"/>
</dbReference>
<name>A0ABW6AWN6_9BACT</name>
<dbReference type="EMBL" id="JBHUOM010000072">
    <property type="protein sequence ID" value="MFD2938395.1"/>
    <property type="molecule type" value="Genomic_DNA"/>
</dbReference>
<dbReference type="Gene3D" id="2.170.15.10">
    <property type="entry name" value="Proaerolysin, chain A, domain 3"/>
    <property type="match status" value="1"/>
</dbReference>
<feature type="non-terminal residue" evidence="1">
    <location>
        <position position="1"/>
    </location>
</feature>
<evidence type="ECO:0000313" key="1">
    <source>
        <dbReference type="EMBL" id="MFD2938395.1"/>
    </source>
</evidence>
<proteinExistence type="predicted"/>
<protein>
    <recommendedName>
        <fullName evidence="3">Lipoprotein</fullName>
    </recommendedName>
</protein>
<gene>
    <name evidence="1" type="ORF">ACFS25_31830</name>
</gene>
<dbReference type="Proteomes" id="UP001597512">
    <property type="component" value="Unassembled WGS sequence"/>
</dbReference>
<keyword evidence="2" id="KW-1185">Reference proteome</keyword>
<sequence>LSLVIATLLSACSKPQAVHPVPATPVQYELKDIRYFFNQGDRVDTTKLQLKGSSVQNTSTLIATQQVEERFGELVKTSLFSLDPTSQVPQDVDLSKFAVSVPEHWYGNGLFDRSIETYWLSSIEQQKPYGFDQQGLLTVKIPPQSKIDISRQITAYQLACSFSGILENTSTGERYRLSGKWTGILQYANPTTTLKESAL</sequence>